<name>A0ABY5AJC3_9CYAN</name>
<keyword evidence="2" id="KW-1185">Reference proteome</keyword>
<accession>A0ABY5AJC3</accession>
<dbReference type="Proteomes" id="UP001056708">
    <property type="component" value="Chromosome"/>
</dbReference>
<evidence type="ECO:0000313" key="1">
    <source>
        <dbReference type="EMBL" id="USR89307.1"/>
    </source>
</evidence>
<reference evidence="1" key="1">
    <citation type="submission" date="2022-06" db="EMBL/GenBank/DDBJ databases">
        <title>Genome sequence of Phormidium yuhuli AB48 isolated from an industrial photobioreactor environment.</title>
        <authorList>
            <person name="Qiu Y."/>
            <person name="Noonan A.J.C."/>
            <person name="Dofher K."/>
            <person name="Koch M."/>
            <person name="Kieft B."/>
            <person name="Lin X."/>
            <person name="Ziels R.M."/>
            <person name="Hallam S.J."/>
        </authorList>
    </citation>
    <scope>NUCLEOTIDE SEQUENCE</scope>
    <source>
        <strain evidence="1">AB48</strain>
    </source>
</reference>
<organism evidence="1 2">
    <name type="scientific">Phormidium yuhuli AB48</name>
    <dbReference type="NCBI Taxonomy" id="2940671"/>
    <lineage>
        <taxon>Bacteria</taxon>
        <taxon>Bacillati</taxon>
        <taxon>Cyanobacteriota</taxon>
        <taxon>Cyanophyceae</taxon>
        <taxon>Oscillatoriophycideae</taxon>
        <taxon>Oscillatoriales</taxon>
        <taxon>Oscillatoriaceae</taxon>
        <taxon>Phormidium</taxon>
        <taxon>Phormidium yuhuli</taxon>
    </lineage>
</organism>
<sequence>MVVILTDNSLLPTCQVCQSCLLADHNGQPRWRGGKLDCGRVVNSCGDRSGRHYQCVMGFHVARIDVD</sequence>
<proteinExistence type="predicted"/>
<dbReference type="RefSeq" id="WP_252659483.1">
    <property type="nucleotide sequence ID" value="NZ_CP098611.1"/>
</dbReference>
<protein>
    <submittedName>
        <fullName evidence="1">Uncharacterized protein</fullName>
    </submittedName>
</protein>
<gene>
    <name evidence="1" type="ORF">NEA10_10410</name>
</gene>
<evidence type="ECO:0000313" key="2">
    <source>
        <dbReference type="Proteomes" id="UP001056708"/>
    </source>
</evidence>
<dbReference type="EMBL" id="CP098611">
    <property type="protein sequence ID" value="USR89307.1"/>
    <property type="molecule type" value="Genomic_DNA"/>
</dbReference>